<feature type="repeat" description="ANK" evidence="2">
    <location>
        <begin position="619"/>
        <end position="651"/>
    </location>
</feature>
<feature type="repeat" description="ANK" evidence="2">
    <location>
        <begin position="586"/>
        <end position="618"/>
    </location>
</feature>
<keyword evidence="2" id="KW-0040">ANK repeat</keyword>
<accession>A0A556V3U9</accession>
<dbReference type="PANTHER" id="PTHR24164:SF4">
    <property type="entry name" value="RELA-ASSOCIATED INHIBITOR"/>
    <property type="match status" value="1"/>
</dbReference>
<dbReference type="InterPro" id="IPR001452">
    <property type="entry name" value="SH3_domain"/>
</dbReference>
<protein>
    <submittedName>
        <fullName evidence="6">RelA-associated inhibitor</fullName>
    </submittedName>
</protein>
<dbReference type="GO" id="GO:0045597">
    <property type="term" value="P:positive regulation of cell differentiation"/>
    <property type="evidence" value="ECO:0007669"/>
    <property type="project" value="TreeGrafter"/>
</dbReference>
<feature type="region of interest" description="Disordered" evidence="4">
    <location>
        <begin position="38"/>
        <end position="127"/>
    </location>
</feature>
<feature type="compositionally biased region" description="Pro residues" evidence="4">
    <location>
        <begin position="517"/>
        <end position="528"/>
    </location>
</feature>
<comment type="caution">
    <text evidence="6">The sequence shown here is derived from an EMBL/GenBank/DDBJ whole genome shotgun (WGS) entry which is preliminary data.</text>
</comment>
<dbReference type="PRINTS" id="PR00452">
    <property type="entry name" value="SH3DOMAIN"/>
</dbReference>
<sequence>MRLWRRRMSCLMLENTTSITSVSSPSISIDAGAGVVNRGTMSLPQPTPPIKVSEPSTRSSDSFFTSGREKASPNPQVFQYTPTQPRNTRTESVYSHGTMTPPSHSPHTPRQASSNSTRSHERSPSGSFTYAELSPIFKYDPSVPSMLQVPGKPVASLDTSNSGRRSPRMDRVPSPVPFSQPVASTLPRGFSPFKSTDEVLSRPSIPAKWNETDLDVSYERKPHHSYDKNEWIRQSVSNSNWRESNLDSPTIPRKEPVARYLPSADGSLPRNARISVPPDRASPTQSPFNPQPIISRVSIPPTSTGLRPRRSIPLSVIMRLQNPYYAAATSYPYDAEGERDLSLPRQPVPLPRELLWHFQPIMQEQRPPIYYTEAPKLPYVELIKMNTPSKPSMPPETLAPSAESSKESKIEVNTDDPEMESSPRPLSPTRLQPVVAPEAPVVPDMDVLLQIRAEIPRALKKRGSVDTFQSMKKATILQPNQYKQMIKKMFRRNRTQAKGETGSESGSSDGEENTPSIPDPPLPVPNMPVPAQQRSILRRKKGSGVKGQRARLSPLVLLLDGALVGELDTVQRAMQEMSDPSQPNDEGITALHNAICGGHYAVVDFLVRIGANVSAPDSHGWTPLHCAASCNDQTLCEFLVRNGAAVMAVTESDGATAAQKCDPYAVGYEDCESFLRAMGVENNGVVYALWSYPAQTHDELSFKEGDMVTILQKPEGLDWWWASLCGREGFVPNNYFGVREFARDYFTLSALCASFDVPQDDSYLCVSFLLSFSVAARRTLMGPTVKIFVSRKES</sequence>
<evidence type="ECO:0000259" key="5">
    <source>
        <dbReference type="PROSITE" id="PS50002"/>
    </source>
</evidence>
<feature type="compositionally biased region" description="Polar residues" evidence="4">
    <location>
        <begin position="54"/>
        <end position="65"/>
    </location>
</feature>
<dbReference type="SUPFAM" id="SSF50044">
    <property type="entry name" value="SH3-domain"/>
    <property type="match status" value="1"/>
</dbReference>
<dbReference type="Pfam" id="PF12796">
    <property type="entry name" value="Ank_2"/>
    <property type="match status" value="1"/>
</dbReference>
<dbReference type="PROSITE" id="PS50088">
    <property type="entry name" value="ANK_REPEAT"/>
    <property type="match status" value="2"/>
</dbReference>
<keyword evidence="7" id="KW-1185">Reference proteome</keyword>
<dbReference type="SMART" id="SM00248">
    <property type="entry name" value="ANK"/>
    <property type="match status" value="2"/>
</dbReference>
<name>A0A556V3U9_BAGYA</name>
<proteinExistence type="predicted"/>
<dbReference type="PROSITE" id="PS50002">
    <property type="entry name" value="SH3"/>
    <property type="match status" value="1"/>
</dbReference>
<evidence type="ECO:0000256" key="2">
    <source>
        <dbReference type="PROSITE-ProRule" id="PRU00023"/>
    </source>
</evidence>
<feature type="compositionally biased region" description="Low complexity" evidence="4">
    <location>
        <begin position="499"/>
        <end position="508"/>
    </location>
</feature>
<dbReference type="InterPro" id="IPR036770">
    <property type="entry name" value="Ankyrin_rpt-contain_sf"/>
</dbReference>
<feature type="region of interest" description="Disordered" evidence="4">
    <location>
        <begin position="493"/>
        <end position="529"/>
    </location>
</feature>
<dbReference type="GO" id="GO:0006357">
    <property type="term" value="P:regulation of transcription by RNA polymerase II"/>
    <property type="evidence" value="ECO:0007669"/>
    <property type="project" value="TreeGrafter"/>
</dbReference>
<reference evidence="6 7" key="1">
    <citation type="journal article" date="2019" name="Genome Biol. Evol.">
        <title>Whole-Genome Sequencing of the Giant Devil Catfish, Bagarius yarrelli.</title>
        <authorList>
            <person name="Jiang W."/>
            <person name="Lv Y."/>
            <person name="Cheng L."/>
            <person name="Yang K."/>
            <person name="Chao B."/>
            <person name="Wang X."/>
            <person name="Li Y."/>
            <person name="Pan X."/>
            <person name="You X."/>
            <person name="Zhang Y."/>
            <person name="Yang J."/>
            <person name="Li J."/>
            <person name="Zhang X."/>
            <person name="Liu S."/>
            <person name="Sun C."/>
            <person name="Yang J."/>
            <person name="Shi Q."/>
        </authorList>
    </citation>
    <scope>NUCLEOTIDE SEQUENCE [LARGE SCALE GENOMIC DNA]</scope>
    <source>
        <strain evidence="6">JWS20170419001</strain>
        <tissue evidence="6">Muscle</tissue>
    </source>
</reference>
<evidence type="ECO:0000313" key="6">
    <source>
        <dbReference type="EMBL" id="TST73066.1"/>
    </source>
</evidence>
<dbReference type="SUPFAM" id="SSF48403">
    <property type="entry name" value="Ankyrin repeat"/>
    <property type="match status" value="1"/>
</dbReference>
<gene>
    <name evidence="6" type="ORF">Baya_12774</name>
</gene>
<dbReference type="EMBL" id="VCAZ01000112">
    <property type="protein sequence ID" value="TST73066.1"/>
    <property type="molecule type" value="Genomic_DNA"/>
</dbReference>
<dbReference type="SMART" id="SM00326">
    <property type="entry name" value="SH3"/>
    <property type="match status" value="1"/>
</dbReference>
<evidence type="ECO:0000256" key="1">
    <source>
        <dbReference type="ARBA" id="ARBA00022443"/>
    </source>
</evidence>
<evidence type="ECO:0000256" key="4">
    <source>
        <dbReference type="SAM" id="MobiDB-lite"/>
    </source>
</evidence>
<feature type="compositionally biased region" description="Low complexity" evidence="4">
    <location>
        <begin position="95"/>
        <end position="109"/>
    </location>
</feature>
<dbReference type="OrthoDB" id="10038642at2759"/>
<dbReference type="Gene3D" id="1.25.40.20">
    <property type="entry name" value="Ankyrin repeat-containing domain"/>
    <property type="match status" value="1"/>
</dbReference>
<dbReference type="InterPro" id="IPR036028">
    <property type="entry name" value="SH3-like_dom_sf"/>
</dbReference>
<dbReference type="AlphaFoldDB" id="A0A556V3U9"/>
<dbReference type="PROSITE" id="PS50297">
    <property type="entry name" value="ANK_REP_REGION"/>
    <property type="match status" value="2"/>
</dbReference>
<dbReference type="InterPro" id="IPR028320">
    <property type="entry name" value="iASPP"/>
</dbReference>
<evidence type="ECO:0000256" key="3">
    <source>
        <dbReference type="PROSITE-ProRule" id="PRU00192"/>
    </source>
</evidence>
<dbReference type="Pfam" id="PF00018">
    <property type="entry name" value="SH3_1"/>
    <property type="match status" value="1"/>
</dbReference>
<organism evidence="6 7">
    <name type="scientific">Bagarius yarrelli</name>
    <name type="common">Goonch</name>
    <name type="synonym">Bagrus yarrelli</name>
    <dbReference type="NCBI Taxonomy" id="175774"/>
    <lineage>
        <taxon>Eukaryota</taxon>
        <taxon>Metazoa</taxon>
        <taxon>Chordata</taxon>
        <taxon>Craniata</taxon>
        <taxon>Vertebrata</taxon>
        <taxon>Euteleostomi</taxon>
        <taxon>Actinopterygii</taxon>
        <taxon>Neopterygii</taxon>
        <taxon>Teleostei</taxon>
        <taxon>Ostariophysi</taxon>
        <taxon>Siluriformes</taxon>
        <taxon>Sisoridae</taxon>
        <taxon>Sisorinae</taxon>
        <taxon>Bagarius</taxon>
    </lineage>
</organism>
<keyword evidence="1 3" id="KW-0728">SH3 domain</keyword>
<feature type="compositionally biased region" description="Polar residues" evidence="4">
    <location>
        <begin position="73"/>
        <end position="93"/>
    </location>
</feature>
<feature type="region of interest" description="Disordered" evidence="4">
    <location>
        <begin position="150"/>
        <end position="190"/>
    </location>
</feature>
<evidence type="ECO:0000313" key="7">
    <source>
        <dbReference type="Proteomes" id="UP000319801"/>
    </source>
</evidence>
<dbReference type="PANTHER" id="PTHR24164">
    <property type="entry name" value="RELA-ASSOCIATED INHIBITOR"/>
    <property type="match status" value="1"/>
</dbReference>
<dbReference type="Proteomes" id="UP000319801">
    <property type="component" value="Unassembled WGS sequence"/>
</dbReference>
<feature type="region of interest" description="Disordered" evidence="4">
    <location>
        <begin position="261"/>
        <end position="306"/>
    </location>
</feature>
<dbReference type="InterPro" id="IPR002110">
    <property type="entry name" value="Ankyrin_rpt"/>
</dbReference>
<feature type="domain" description="SH3" evidence="5">
    <location>
        <begin position="681"/>
        <end position="741"/>
    </location>
</feature>
<feature type="region of interest" description="Disordered" evidence="4">
    <location>
        <begin position="388"/>
        <end position="432"/>
    </location>
</feature>